<dbReference type="Proteomes" id="UP000507245">
    <property type="component" value="Unassembled WGS sequence"/>
</dbReference>
<dbReference type="EMBL" id="CAEKDK010000005">
    <property type="protein sequence ID" value="CAB4279485.1"/>
    <property type="molecule type" value="Genomic_DNA"/>
</dbReference>
<protein>
    <submittedName>
        <fullName evidence="1">Uncharacterized protein</fullName>
    </submittedName>
</protein>
<dbReference type="AlphaFoldDB" id="A0A6J5UWI6"/>
<evidence type="ECO:0000313" key="1">
    <source>
        <dbReference type="EMBL" id="CAB4279485.1"/>
    </source>
</evidence>
<dbReference type="OrthoDB" id="10505016at2759"/>
<sequence length="149" mass="16754">MEDGNISGPSAVVELTWSHDVQEDHALTMVSLSCHMILDVEKSVIQLVDLTKSMKEDHRQDKLEEMEKSLTQLVEDLCLLLASNANPSQPETTTIPNSIVHEAVNPYPSDGWNSWVDKESMEKRVMRMIFCVAESDHCRDQVQASPCAQ</sequence>
<reference evidence="1 3" key="2">
    <citation type="submission" date="2020-05" db="EMBL/GenBank/DDBJ databases">
        <authorList>
            <person name="Campoy J."/>
            <person name="Schneeberger K."/>
            <person name="Spophaly S."/>
        </authorList>
    </citation>
    <scope>NUCLEOTIDE SEQUENCE [LARGE SCALE GENOMIC DNA]</scope>
    <source>
        <strain evidence="1">PruArmRojPasFocal</strain>
    </source>
</reference>
<proteinExistence type="predicted"/>
<evidence type="ECO:0000313" key="2">
    <source>
        <dbReference type="EMBL" id="CAB4309944.1"/>
    </source>
</evidence>
<organism evidence="1 3">
    <name type="scientific">Prunus armeniaca</name>
    <name type="common">Apricot</name>
    <name type="synonym">Armeniaca vulgaris</name>
    <dbReference type="NCBI Taxonomy" id="36596"/>
    <lineage>
        <taxon>Eukaryota</taxon>
        <taxon>Viridiplantae</taxon>
        <taxon>Streptophyta</taxon>
        <taxon>Embryophyta</taxon>
        <taxon>Tracheophyta</taxon>
        <taxon>Spermatophyta</taxon>
        <taxon>Magnoliopsida</taxon>
        <taxon>eudicotyledons</taxon>
        <taxon>Gunneridae</taxon>
        <taxon>Pentapetalae</taxon>
        <taxon>rosids</taxon>
        <taxon>fabids</taxon>
        <taxon>Rosales</taxon>
        <taxon>Rosaceae</taxon>
        <taxon>Amygdaloideae</taxon>
        <taxon>Amygdaleae</taxon>
        <taxon>Prunus</taxon>
    </lineage>
</organism>
<evidence type="ECO:0000313" key="4">
    <source>
        <dbReference type="Proteomes" id="UP000507245"/>
    </source>
</evidence>
<accession>A0A6J5UWI6</accession>
<dbReference type="Proteomes" id="UP000507222">
    <property type="component" value="Unassembled WGS sequence"/>
</dbReference>
<dbReference type="EMBL" id="CAEKKB010000005">
    <property type="protein sequence ID" value="CAB4309944.1"/>
    <property type="molecule type" value="Genomic_DNA"/>
</dbReference>
<reference evidence="4" key="1">
    <citation type="journal article" date="2020" name="Genome Biol.">
        <title>Gamete binning: chromosome-level and haplotype-resolved genome assembly enabled by high-throughput single-cell sequencing of gamete genomes.</title>
        <authorList>
            <person name="Campoy J.A."/>
            <person name="Sun H."/>
            <person name="Goel M."/>
            <person name="Jiao W.-B."/>
            <person name="Folz-Donahue K."/>
            <person name="Wang N."/>
            <person name="Rubio M."/>
            <person name="Liu C."/>
            <person name="Kukat C."/>
            <person name="Ruiz D."/>
            <person name="Huettel B."/>
            <person name="Schneeberger K."/>
        </authorList>
    </citation>
    <scope>NUCLEOTIDE SEQUENCE [LARGE SCALE GENOMIC DNA]</scope>
    <source>
        <strain evidence="4">cv. Rojo Pasion</strain>
    </source>
</reference>
<name>A0A6J5UWI6_PRUAR</name>
<keyword evidence="4" id="KW-1185">Reference proteome</keyword>
<evidence type="ECO:0000313" key="3">
    <source>
        <dbReference type="Proteomes" id="UP000507222"/>
    </source>
</evidence>
<gene>
    <name evidence="1" type="ORF">CURHAP_LOCUS31757</name>
    <name evidence="2" type="ORF">ORAREDHAP_LOCUS31373</name>
</gene>